<comment type="caution">
    <text evidence="16">The sequence shown here is derived from an EMBL/GenBank/DDBJ whole genome shotgun (WGS) entry which is preliminary data.</text>
</comment>
<evidence type="ECO:0000256" key="7">
    <source>
        <dbReference type="ARBA" id="ARBA00022813"/>
    </source>
</evidence>
<dbReference type="InterPro" id="IPR048283">
    <property type="entry name" value="AdoMetDC-like"/>
</dbReference>
<dbReference type="FunFam" id="3.60.90.10:FF:000002">
    <property type="entry name" value="S-adenosylmethionine decarboxylase proenzyme"/>
    <property type="match status" value="1"/>
</dbReference>
<evidence type="ECO:0000256" key="13">
    <source>
        <dbReference type="ARBA" id="ARBA00023317"/>
    </source>
</evidence>
<keyword evidence="9" id="KW-0620">Polyamine biosynthesis</keyword>
<keyword evidence="5" id="KW-0949">S-adenosyl-L-methionine</keyword>
<comment type="pathway">
    <text evidence="2">Amine and polyamine biosynthesis; S-adenosylmethioninamine biosynthesis; S-adenosylmethioninamine from S-adenosyl-L-methionine: step 1/1.</text>
</comment>
<keyword evidence="10" id="KW-0865">Zymogen</keyword>
<keyword evidence="15" id="KW-0472">Membrane</keyword>
<dbReference type="GO" id="GO:0099402">
    <property type="term" value="P:plant organ development"/>
    <property type="evidence" value="ECO:0007669"/>
    <property type="project" value="UniProtKB-ARBA"/>
</dbReference>
<keyword evidence="12" id="KW-0704">Schiff base</keyword>
<evidence type="ECO:0000256" key="6">
    <source>
        <dbReference type="ARBA" id="ARBA00022793"/>
    </source>
</evidence>
<dbReference type="SUPFAM" id="SSF56276">
    <property type="entry name" value="S-adenosylmethionine decarboxylase"/>
    <property type="match status" value="1"/>
</dbReference>
<evidence type="ECO:0000256" key="14">
    <source>
        <dbReference type="ARBA" id="ARBA00048112"/>
    </source>
</evidence>
<dbReference type="AlphaFoldDB" id="A0AAV8SFY0"/>
<evidence type="ECO:0000256" key="5">
    <source>
        <dbReference type="ARBA" id="ARBA00022691"/>
    </source>
</evidence>
<dbReference type="GO" id="GO:0006597">
    <property type="term" value="P:spermine biosynthetic process"/>
    <property type="evidence" value="ECO:0007669"/>
    <property type="project" value="InterPro"/>
</dbReference>
<evidence type="ECO:0000313" key="16">
    <source>
        <dbReference type="EMBL" id="KAJ8751097.1"/>
    </source>
</evidence>
<keyword evidence="7" id="KW-0068">Autocatalytic cleavage</keyword>
<accession>A0AAV8SFY0</accession>
<evidence type="ECO:0000256" key="3">
    <source>
        <dbReference type="ARBA" id="ARBA00008466"/>
    </source>
</evidence>
<comment type="catalytic activity">
    <reaction evidence="14">
        <text>S-adenosyl-L-methionine + H(+) = S-adenosyl 3-(methylsulfanyl)propylamine + CO2</text>
        <dbReference type="Rhea" id="RHEA:15981"/>
        <dbReference type="ChEBI" id="CHEBI:15378"/>
        <dbReference type="ChEBI" id="CHEBI:16526"/>
        <dbReference type="ChEBI" id="CHEBI:57443"/>
        <dbReference type="ChEBI" id="CHEBI:59789"/>
        <dbReference type="EC" id="4.1.1.50"/>
    </reaction>
</comment>
<dbReference type="PROSITE" id="PS01336">
    <property type="entry name" value="ADOMETDC"/>
    <property type="match status" value="1"/>
</dbReference>
<reference evidence="16 17" key="1">
    <citation type="submission" date="2021-09" db="EMBL/GenBank/DDBJ databases">
        <title>Genomic insights and catalytic innovation underlie evolution of tropane alkaloids biosynthesis.</title>
        <authorList>
            <person name="Wang Y.-J."/>
            <person name="Tian T."/>
            <person name="Huang J.-P."/>
            <person name="Huang S.-X."/>
        </authorList>
    </citation>
    <scope>NUCLEOTIDE SEQUENCE [LARGE SCALE GENOMIC DNA]</scope>
    <source>
        <strain evidence="16">KIB-2018</strain>
        <tissue evidence="16">Leaf</tissue>
    </source>
</reference>
<keyword evidence="17" id="KW-1185">Reference proteome</keyword>
<dbReference type="PANTHER" id="PTHR11570:SF0">
    <property type="entry name" value="S-ADENOSYLMETHIONINE DECARBOXYLASE PROENZYME"/>
    <property type="match status" value="1"/>
</dbReference>
<evidence type="ECO:0000256" key="1">
    <source>
        <dbReference type="ARBA" id="ARBA00001928"/>
    </source>
</evidence>
<dbReference type="EMBL" id="JAIWQS010000011">
    <property type="protein sequence ID" value="KAJ8751097.1"/>
    <property type="molecule type" value="Genomic_DNA"/>
</dbReference>
<evidence type="ECO:0000256" key="15">
    <source>
        <dbReference type="SAM" id="Phobius"/>
    </source>
</evidence>
<feature type="transmembrane region" description="Helical" evidence="15">
    <location>
        <begin position="371"/>
        <end position="393"/>
    </location>
</feature>
<keyword evidence="15" id="KW-1133">Transmembrane helix</keyword>
<keyword evidence="8" id="KW-0745">Spermidine biosynthesis</keyword>
<gene>
    <name evidence="16" type="ORF">K2173_016278</name>
</gene>
<dbReference type="GO" id="GO:0004014">
    <property type="term" value="F:adenosylmethionine decarboxylase activity"/>
    <property type="evidence" value="ECO:0007669"/>
    <property type="project" value="UniProtKB-EC"/>
</dbReference>
<dbReference type="GO" id="GO:0008295">
    <property type="term" value="P:spermidine biosynthetic process"/>
    <property type="evidence" value="ECO:0007669"/>
    <property type="project" value="UniProtKB-KW"/>
</dbReference>
<dbReference type="InterPro" id="IPR018166">
    <property type="entry name" value="S-AdoMet_deCO2ase_CS"/>
</dbReference>
<keyword evidence="13" id="KW-0670">Pyruvate</keyword>
<dbReference type="Gene3D" id="3.60.90.10">
    <property type="entry name" value="S-adenosylmethionine decarboxylase"/>
    <property type="match status" value="1"/>
</dbReference>
<comment type="cofactor">
    <cofactor evidence="1">
        <name>pyruvate</name>
        <dbReference type="ChEBI" id="CHEBI:15361"/>
    </cofactor>
</comment>
<evidence type="ECO:0000313" key="17">
    <source>
        <dbReference type="Proteomes" id="UP001159364"/>
    </source>
</evidence>
<dbReference type="EC" id="4.1.1.50" evidence="4"/>
<evidence type="ECO:0000256" key="8">
    <source>
        <dbReference type="ARBA" id="ARBA00023066"/>
    </source>
</evidence>
<dbReference type="GO" id="GO:0005829">
    <property type="term" value="C:cytosol"/>
    <property type="evidence" value="ECO:0007669"/>
    <property type="project" value="TreeGrafter"/>
</dbReference>
<name>A0AAV8SFY0_9ROSI</name>
<keyword evidence="11" id="KW-0456">Lyase</keyword>
<evidence type="ECO:0000256" key="9">
    <source>
        <dbReference type="ARBA" id="ARBA00023115"/>
    </source>
</evidence>
<evidence type="ECO:0000256" key="4">
    <source>
        <dbReference type="ARBA" id="ARBA00012357"/>
    </source>
</evidence>
<evidence type="ECO:0000256" key="2">
    <source>
        <dbReference type="ARBA" id="ARBA00004911"/>
    </source>
</evidence>
<organism evidence="16 17">
    <name type="scientific">Erythroxylum novogranatense</name>
    <dbReference type="NCBI Taxonomy" id="1862640"/>
    <lineage>
        <taxon>Eukaryota</taxon>
        <taxon>Viridiplantae</taxon>
        <taxon>Streptophyta</taxon>
        <taxon>Embryophyta</taxon>
        <taxon>Tracheophyta</taxon>
        <taxon>Spermatophyta</taxon>
        <taxon>Magnoliopsida</taxon>
        <taxon>eudicotyledons</taxon>
        <taxon>Gunneridae</taxon>
        <taxon>Pentapetalae</taxon>
        <taxon>rosids</taxon>
        <taxon>fabids</taxon>
        <taxon>Malpighiales</taxon>
        <taxon>Erythroxylaceae</taxon>
        <taxon>Erythroxylum</taxon>
    </lineage>
</organism>
<evidence type="ECO:0000256" key="10">
    <source>
        <dbReference type="ARBA" id="ARBA00023145"/>
    </source>
</evidence>
<comment type="similarity">
    <text evidence="3">Belongs to the eukaryotic AdoMetDC family.</text>
</comment>
<sequence>MTIDTTPPLSPVGFEGFEKRLEITFSEPPFSNPANGLDLRALTRSQINSILEPAFCTIVDQLSNSEFDSYVLSESSLFIYPLKIILKTCGTTKLLCSIVPLLELADSLTLSVTDVKYSRGSFIFPDYQPLPHRNFAEEVAILNKFFGHLNAAVHVLGDPNHRWHIYSASKEPKPKMGNDQIDVVTLEMCMTGLDRQKAAIFYKKSEEHSAKEMTISSGISEIIPTHVICDHSFDPCGYSMNGIEGASLSSVHVTPEEGFSYASYEAVGFDFTEVKLKTMVKRALKCFGPKEFSVAVTCRSGGAQLWAVETPDVMEYTCKSVVKQELPGGECLVYKTYRQVENKGSDYTKMGTRTERLLKLAAEKEDPADGWWWRWWLIAVVVPWWFIIVFFLFNDGAANQSVSFLQ</sequence>
<dbReference type="Pfam" id="PF01536">
    <property type="entry name" value="SAM_decarbox"/>
    <property type="match status" value="1"/>
</dbReference>
<dbReference type="InterPro" id="IPR016067">
    <property type="entry name" value="S-AdoMet_deCO2ase_core"/>
</dbReference>
<dbReference type="FunFam" id="3.30.360.50:FF:000001">
    <property type="entry name" value="S-adenosylmethionine decarboxylase proenzyme"/>
    <property type="match status" value="1"/>
</dbReference>
<protein>
    <recommendedName>
        <fullName evidence="4">adenosylmethionine decarboxylase</fullName>
        <ecNumber evidence="4">4.1.1.50</ecNumber>
    </recommendedName>
</protein>
<dbReference type="Proteomes" id="UP001159364">
    <property type="component" value="Linkage Group LG11"/>
</dbReference>
<dbReference type="PANTHER" id="PTHR11570">
    <property type="entry name" value="S-ADENOSYLMETHIONINE DECARBOXYLASE"/>
    <property type="match status" value="1"/>
</dbReference>
<evidence type="ECO:0000256" key="12">
    <source>
        <dbReference type="ARBA" id="ARBA00023270"/>
    </source>
</evidence>
<proteinExistence type="inferred from homology"/>
<dbReference type="Gene3D" id="3.30.360.50">
    <property type="entry name" value="S-adenosylmethionine decarboxylase"/>
    <property type="match status" value="1"/>
</dbReference>
<dbReference type="InterPro" id="IPR001985">
    <property type="entry name" value="S-AdoMet_decarboxylase_euk"/>
</dbReference>
<dbReference type="NCBIfam" id="TIGR00535">
    <property type="entry name" value="SAM_DCase"/>
    <property type="match status" value="1"/>
</dbReference>
<evidence type="ECO:0000256" key="11">
    <source>
        <dbReference type="ARBA" id="ARBA00023239"/>
    </source>
</evidence>
<keyword evidence="6" id="KW-0210">Decarboxylase</keyword>
<keyword evidence="15" id="KW-0812">Transmembrane</keyword>